<dbReference type="GO" id="GO:0016020">
    <property type="term" value="C:membrane"/>
    <property type="evidence" value="ECO:0007669"/>
    <property type="project" value="InterPro"/>
</dbReference>
<feature type="transmembrane region" description="Helical" evidence="1">
    <location>
        <begin position="248"/>
        <end position="267"/>
    </location>
</feature>
<dbReference type="AlphaFoldDB" id="A0A939ECX2"/>
<keyword evidence="1" id="KW-1133">Transmembrane helix</keyword>
<dbReference type="Proteomes" id="UP000664096">
    <property type="component" value="Unassembled WGS sequence"/>
</dbReference>
<evidence type="ECO:0000313" key="4">
    <source>
        <dbReference type="Proteomes" id="UP000664096"/>
    </source>
</evidence>
<feature type="transmembrane region" description="Helical" evidence="1">
    <location>
        <begin position="187"/>
        <end position="206"/>
    </location>
</feature>
<feature type="transmembrane region" description="Helical" evidence="1">
    <location>
        <begin position="97"/>
        <end position="121"/>
    </location>
</feature>
<feature type="transmembrane region" description="Helical" evidence="1">
    <location>
        <begin position="128"/>
        <end position="144"/>
    </location>
</feature>
<dbReference type="SUPFAM" id="SSF103481">
    <property type="entry name" value="Multidrug resistance efflux transporter EmrE"/>
    <property type="match status" value="2"/>
</dbReference>
<gene>
    <name evidence="3" type="ORF">JF539_04390</name>
</gene>
<organism evidence="3 4">
    <name type="scientific">Roseibium aggregatum</name>
    <dbReference type="NCBI Taxonomy" id="187304"/>
    <lineage>
        <taxon>Bacteria</taxon>
        <taxon>Pseudomonadati</taxon>
        <taxon>Pseudomonadota</taxon>
        <taxon>Alphaproteobacteria</taxon>
        <taxon>Hyphomicrobiales</taxon>
        <taxon>Stappiaceae</taxon>
        <taxon>Roseibium</taxon>
    </lineage>
</organism>
<feature type="transmembrane region" description="Helical" evidence="1">
    <location>
        <begin position="156"/>
        <end position="175"/>
    </location>
</feature>
<proteinExistence type="predicted"/>
<evidence type="ECO:0000256" key="1">
    <source>
        <dbReference type="SAM" id="Phobius"/>
    </source>
</evidence>
<feature type="transmembrane region" description="Helical" evidence="1">
    <location>
        <begin position="218"/>
        <end position="236"/>
    </location>
</feature>
<accession>A0A939ECX2</accession>
<feature type="transmembrane region" description="Helical" evidence="1">
    <location>
        <begin position="47"/>
        <end position="65"/>
    </location>
</feature>
<dbReference type="Pfam" id="PF00892">
    <property type="entry name" value="EamA"/>
    <property type="match status" value="2"/>
</dbReference>
<comment type="caution">
    <text evidence="3">The sequence shown here is derived from an EMBL/GenBank/DDBJ whole genome shotgun (WGS) entry which is preliminary data.</text>
</comment>
<evidence type="ECO:0000313" key="3">
    <source>
        <dbReference type="EMBL" id="MBN9669565.1"/>
    </source>
</evidence>
<feature type="domain" description="EamA" evidence="2">
    <location>
        <begin position="156"/>
        <end position="288"/>
    </location>
</feature>
<dbReference type="RefSeq" id="WP_207139120.1">
    <property type="nucleotide sequence ID" value="NZ_JAEKJZ010000001.1"/>
</dbReference>
<dbReference type="EMBL" id="JAEKJZ010000001">
    <property type="protein sequence ID" value="MBN9669565.1"/>
    <property type="molecule type" value="Genomic_DNA"/>
</dbReference>
<keyword evidence="1" id="KW-0812">Transmembrane</keyword>
<dbReference type="InterPro" id="IPR037185">
    <property type="entry name" value="EmrE-like"/>
</dbReference>
<name>A0A939ECX2_9HYPH</name>
<keyword evidence="1" id="KW-0472">Membrane</keyword>
<feature type="domain" description="EamA" evidence="2">
    <location>
        <begin position="16"/>
        <end position="144"/>
    </location>
</feature>
<feature type="transmembrane region" description="Helical" evidence="1">
    <location>
        <begin position="16"/>
        <end position="35"/>
    </location>
</feature>
<sequence>MTHAAIPRPAPGETSATLMIVASAICFGLMPLFVRELQGEGLGASKIALYRFGFSALFLAPFLPLNRHKLNSALLLTGAGIVLGLSLIGYLDAIKAASVAAAGVVYMTYPVFAVLFAWLLLRQRFTGRSLLAAGLVLAAAALLLDPSSLSPEVFKVLLWAVPMPVAMGFAIVVLSGLSGNLTSLERAACALTGSVLGLLPLAIIEGEGAILPASTREWTLIVLMGLVTALGPQLLYTFACQAVGPVRSAAAGSVELPVMFALGWYAFGETVGFRELVSACLVLSAILVAPGIATRPGGSAKPD</sequence>
<feature type="transmembrane region" description="Helical" evidence="1">
    <location>
        <begin position="72"/>
        <end position="91"/>
    </location>
</feature>
<protein>
    <submittedName>
        <fullName evidence="3">DMT family transporter</fullName>
    </submittedName>
</protein>
<evidence type="ECO:0000259" key="2">
    <source>
        <dbReference type="Pfam" id="PF00892"/>
    </source>
</evidence>
<dbReference type="PANTHER" id="PTHR22911">
    <property type="entry name" value="ACYL-MALONYL CONDENSING ENZYME-RELATED"/>
    <property type="match status" value="1"/>
</dbReference>
<dbReference type="InterPro" id="IPR000620">
    <property type="entry name" value="EamA_dom"/>
</dbReference>
<reference evidence="3" key="1">
    <citation type="submission" date="2020-12" db="EMBL/GenBank/DDBJ databases">
        <title>Oil enriched cultivation method for isolating marine PHA-producing bacteria.</title>
        <authorList>
            <person name="Zheng W."/>
            <person name="Yu S."/>
            <person name="Huang Y."/>
        </authorList>
    </citation>
    <scope>NUCLEOTIDE SEQUENCE</scope>
    <source>
        <strain evidence="3">SY-2-12</strain>
    </source>
</reference>